<keyword evidence="3" id="KW-1185">Reference proteome</keyword>
<evidence type="ECO:0000313" key="3">
    <source>
        <dbReference type="Proteomes" id="UP001341281"/>
    </source>
</evidence>
<evidence type="ECO:0000313" key="2">
    <source>
        <dbReference type="EMBL" id="WVZ50595.1"/>
    </source>
</evidence>
<sequence length="297" mass="33556">MVKNMNVKKTADLKKMILDVEELIQGEIDWIMKDPEAWRWICHHGQEVISKGHLIETEAIEPEAKMGTKPSFVDVWIEGHKGPDPENPKMLCDEQAKYKENVIQRHGPEFDWRAGAPDIEAIYDAGGGLRHIEAIYDAGGGLRHGRWGLGDGSLEYDRIPRPPRTSQGSSSRRPSRAQQEAQQEETRRLQEETRRLQEETFRLRQNNDYMMTHCLRSLAEMFQSFNLHNLLHSNPINQGTPLGDAQGWLGSNAPEFRPPQLFPQVPPNNFTTPTSKGSPLGDAQGSQPPLNQIIPSG</sequence>
<name>A0AAQ3SIL6_PASNO</name>
<dbReference type="PANTHER" id="PTHR33157:SF14">
    <property type="entry name" value="AUTONOMOUS TRANSPOSABLE ELEMENT EN-1 MOSAIC PROTEIN"/>
    <property type="match status" value="1"/>
</dbReference>
<evidence type="ECO:0008006" key="4">
    <source>
        <dbReference type="Google" id="ProtNLM"/>
    </source>
</evidence>
<dbReference type="Proteomes" id="UP001341281">
    <property type="component" value="Chromosome 01"/>
</dbReference>
<protein>
    <recommendedName>
        <fullName evidence="4">Transposase</fullName>
    </recommendedName>
</protein>
<feature type="region of interest" description="Disordered" evidence="1">
    <location>
        <begin position="242"/>
        <end position="297"/>
    </location>
</feature>
<feature type="compositionally biased region" description="Pro residues" evidence="1">
    <location>
        <begin position="256"/>
        <end position="266"/>
    </location>
</feature>
<evidence type="ECO:0000256" key="1">
    <source>
        <dbReference type="SAM" id="MobiDB-lite"/>
    </source>
</evidence>
<dbReference type="InterPro" id="IPR039266">
    <property type="entry name" value="EN-1/SPM"/>
</dbReference>
<accession>A0AAQ3SIL6</accession>
<feature type="compositionally biased region" description="Polar residues" evidence="1">
    <location>
        <begin position="284"/>
        <end position="297"/>
    </location>
</feature>
<dbReference type="AlphaFoldDB" id="A0AAQ3SIL6"/>
<dbReference type="GO" id="GO:0032196">
    <property type="term" value="P:transposition"/>
    <property type="evidence" value="ECO:0007669"/>
    <property type="project" value="InterPro"/>
</dbReference>
<dbReference type="EMBL" id="CP144745">
    <property type="protein sequence ID" value="WVZ50595.1"/>
    <property type="molecule type" value="Genomic_DNA"/>
</dbReference>
<feature type="compositionally biased region" description="Low complexity" evidence="1">
    <location>
        <begin position="164"/>
        <end position="181"/>
    </location>
</feature>
<reference evidence="2 3" key="1">
    <citation type="submission" date="2024-02" db="EMBL/GenBank/DDBJ databases">
        <title>High-quality chromosome-scale genome assembly of Pensacola bahiagrass (Paspalum notatum Flugge var. saurae).</title>
        <authorList>
            <person name="Vega J.M."/>
            <person name="Podio M."/>
            <person name="Orjuela J."/>
            <person name="Siena L.A."/>
            <person name="Pessino S.C."/>
            <person name="Combes M.C."/>
            <person name="Mariac C."/>
            <person name="Albertini E."/>
            <person name="Pupilli F."/>
            <person name="Ortiz J.P.A."/>
            <person name="Leblanc O."/>
        </authorList>
    </citation>
    <scope>NUCLEOTIDE SEQUENCE [LARGE SCALE GENOMIC DNA]</scope>
    <source>
        <strain evidence="2">R1</strain>
        <tissue evidence="2">Leaf</tissue>
    </source>
</reference>
<feature type="region of interest" description="Disordered" evidence="1">
    <location>
        <begin position="154"/>
        <end position="194"/>
    </location>
</feature>
<proteinExistence type="predicted"/>
<dbReference type="PANTHER" id="PTHR33157">
    <property type="entry name" value="AUTONOMOUS TRANSPOSABLE ELEMENT EN-1 MOSAIC PROTEIN-RELATED"/>
    <property type="match status" value="1"/>
</dbReference>
<feature type="compositionally biased region" description="Basic and acidic residues" evidence="1">
    <location>
        <begin position="184"/>
        <end position="194"/>
    </location>
</feature>
<feature type="compositionally biased region" description="Polar residues" evidence="1">
    <location>
        <begin position="267"/>
        <end position="277"/>
    </location>
</feature>
<organism evidence="2 3">
    <name type="scientific">Paspalum notatum var. saurae</name>
    <dbReference type="NCBI Taxonomy" id="547442"/>
    <lineage>
        <taxon>Eukaryota</taxon>
        <taxon>Viridiplantae</taxon>
        <taxon>Streptophyta</taxon>
        <taxon>Embryophyta</taxon>
        <taxon>Tracheophyta</taxon>
        <taxon>Spermatophyta</taxon>
        <taxon>Magnoliopsida</taxon>
        <taxon>Liliopsida</taxon>
        <taxon>Poales</taxon>
        <taxon>Poaceae</taxon>
        <taxon>PACMAD clade</taxon>
        <taxon>Panicoideae</taxon>
        <taxon>Andropogonodae</taxon>
        <taxon>Paspaleae</taxon>
        <taxon>Paspalinae</taxon>
        <taxon>Paspalum</taxon>
    </lineage>
</organism>
<gene>
    <name evidence="2" type="ORF">U9M48_001836</name>
</gene>